<evidence type="ECO:0000313" key="2">
    <source>
        <dbReference type="Proteomes" id="UP001198983"/>
    </source>
</evidence>
<proteinExistence type="predicted"/>
<organism evidence="1 2">
    <name type="scientific">Terrisporobacter hibernicus</name>
    <dbReference type="NCBI Taxonomy" id="2813371"/>
    <lineage>
        <taxon>Bacteria</taxon>
        <taxon>Bacillati</taxon>
        <taxon>Bacillota</taxon>
        <taxon>Clostridia</taxon>
        <taxon>Peptostreptococcales</taxon>
        <taxon>Peptostreptococcaceae</taxon>
        <taxon>Terrisporobacter</taxon>
    </lineage>
</organism>
<evidence type="ECO:0008006" key="3">
    <source>
        <dbReference type="Google" id="ProtNLM"/>
    </source>
</evidence>
<name>A0AAX2ZF92_9FIRM</name>
<dbReference type="EMBL" id="CP081135">
    <property type="protein sequence ID" value="UEL47979.1"/>
    <property type="molecule type" value="Genomic_DNA"/>
</dbReference>
<sequence length="49" mass="5775">MYFTSISVENKKYIFNKQKLILFILDKNAFVSTNNIDEVKGEGFKEKKL</sequence>
<reference evidence="1 2" key="1">
    <citation type="journal article" date="2023" name="Int. J. Syst. Evol. Microbiol.">
        <title>Terrisporobacter hibernicus sp. nov., isolated from bovine faeces in Northern Ireland.</title>
        <authorList>
            <person name="Mitchell M."/>
            <person name="Nguyen S.V."/>
            <person name="Connor M."/>
            <person name="Fairley D.J."/>
            <person name="Donoghue O."/>
            <person name="Marshall H."/>
            <person name="Koolman L."/>
            <person name="McMullan G."/>
            <person name="Schaffer K.E."/>
            <person name="McGrath J.W."/>
            <person name="Fanning S."/>
        </authorList>
    </citation>
    <scope>NUCLEOTIDE SEQUENCE [LARGE SCALE GENOMIC DNA]</scope>
    <source>
        <strain evidence="1 2">MCA3</strain>
    </source>
</reference>
<keyword evidence="2" id="KW-1185">Reference proteome</keyword>
<dbReference type="KEGG" id="tem:JW646_00565"/>
<gene>
    <name evidence="1" type="ORF">JW646_00565</name>
</gene>
<dbReference type="AlphaFoldDB" id="A0AAX2ZF92"/>
<dbReference type="RefSeq" id="WP_228416203.1">
    <property type="nucleotide sequence ID" value="NZ_CP081135.1"/>
</dbReference>
<evidence type="ECO:0000313" key="1">
    <source>
        <dbReference type="EMBL" id="UEL47979.1"/>
    </source>
</evidence>
<accession>A0AAX2ZF92</accession>
<dbReference type="Proteomes" id="UP001198983">
    <property type="component" value="Chromosome"/>
</dbReference>
<protein>
    <recommendedName>
        <fullName evidence="3">DUF2179 domain-containing protein</fullName>
    </recommendedName>
</protein>